<protein>
    <submittedName>
        <fullName evidence="2">DUF397 domain-containing protein</fullName>
    </submittedName>
</protein>
<sequence>MNPSTQPPLWRKSRHSGTNENCVEVADLDGGARAVRDSKVTGGPVLQFSSGAWRAFTAGLRGDQL</sequence>
<evidence type="ECO:0000259" key="1">
    <source>
        <dbReference type="Pfam" id="PF04149"/>
    </source>
</evidence>
<accession>A0ABW1NSN4</accession>
<comment type="caution">
    <text evidence="2">The sequence shown here is derived from an EMBL/GenBank/DDBJ whole genome shotgun (WGS) entry which is preliminary data.</text>
</comment>
<reference evidence="3" key="1">
    <citation type="journal article" date="2019" name="Int. J. Syst. Evol. Microbiol.">
        <title>The Global Catalogue of Microorganisms (GCM) 10K type strain sequencing project: providing services to taxonomists for standard genome sequencing and annotation.</title>
        <authorList>
            <consortium name="The Broad Institute Genomics Platform"/>
            <consortium name="The Broad Institute Genome Sequencing Center for Infectious Disease"/>
            <person name="Wu L."/>
            <person name="Ma J."/>
        </authorList>
    </citation>
    <scope>NUCLEOTIDE SEQUENCE [LARGE SCALE GENOMIC DNA]</scope>
    <source>
        <strain evidence="3">JCM 30346</strain>
    </source>
</reference>
<organism evidence="2 3">
    <name type="scientific">Sphaerisporangium aureirubrum</name>
    <dbReference type="NCBI Taxonomy" id="1544736"/>
    <lineage>
        <taxon>Bacteria</taxon>
        <taxon>Bacillati</taxon>
        <taxon>Actinomycetota</taxon>
        <taxon>Actinomycetes</taxon>
        <taxon>Streptosporangiales</taxon>
        <taxon>Streptosporangiaceae</taxon>
        <taxon>Sphaerisporangium</taxon>
    </lineage>
</organism>
<keyword evidence="3" id="KW-1185">Reference proteome</keyword>
<dbReference type="EMBL" id="JBHSRF010000084">
    <property type="protein sequence ID" value="MFC6086364.1"/>
    <property type="molecule type" value="Genomic_DNA"/>
</dbReference>
<dbReference type="InterPro" id="IPR007278">
    <property type="entry name" value="DUF397"/>
</dbReference>
<dbReference type="RefSeq" id="WP_380761477.1">
    <property type="nucleotide sequence ID" value="NZ_JBHSRF010000084.1"/>
</dbReference>
<name>A0ABW1NSN4_9ACTN</name>
<evidence type="ECO:0000313" key="2">
    <source>
        <dbReference type="EMBL" id="MFC6086364.1"/>
    </source>
</evidence>
<dbReference type="Proteomes" id="UP001596137">
    <property type="component" value="Unassembled WGS sequence"/>
</dbReference>
<gene>
    <name evidence="2" type="ORF">ACFP1K_34700</name>
</gene>
<evidence type="ECO:0000313" key="3">
    <source>
        <dbReference type="Proteomes" id="UP001596137"/>
    </source>
</evidence>
<feature type="domain" description="DUF397" evidence="1">
    <location>
        <begin position="10"/>
        <end position="61"/>
    </location>
</feature>
<dbReference type="Pfam" id="PF04149">
    <property type="entry name" value="DUF397"/>
    <property type="match status" value="1"/>
</dbReference>
<proteinExistence type="predicted"/>